<evidence type="ECO:0000313" key="2">
    <source>
        <dbReference type="Proteomes" id="UP000448877"/>
    </source>
</evidence>
<comment type="caution">
    <text evidence="1">The sequence shown here is derived from an EMBL/GenBank/DDBJ whole genome shotgun (WGS) entry which is preliminary data.</text>
</comment>
<dbReference type="EMBL" id="VVYV01000089">
    <property type="protein sequence ID" value="KAA5411926.1"/>
    <property type="molecule type" value="Genomic_DNA"/>
</dbReference>
<organism evidence="1 2">
    <name type="scientific">Bacteroides cellulosilyticus</name>
    <dbReference type="NCBI Taxonomy" id="246787"/>
    <lineage>
        <taxon>Bacteria</taxon>
        <taxon>Pseudomonadati</taxon>
        <taxon>Bacteroidota</taxon>
        <taxon>Bacteroidia</taxon>
        <taxon>Bacteroidales</taxon>
        <taxon>Bacteroidaceae</taxon>
        <taxon>Bacteroides</taxon>
    </lineage>
</organism>
<accession>A0A108T7I8</accession>
<evidence type="ECO:0008006" key="3">
    <source>
        <dbReference type="Google" id="ProtNLM"/>
    </source>
</evidence>
<reference evidence="1 2" key="1">
    <citation type="journal article" date="2019" name="Nat. Med.">
        <title>A library of human gut bacterial isolates paired with longitudinal multiomics data enables mechanistic microbiome research.</title>
        <authorList>
            <person name="Poyet M."/>
            <person name="Groussin M."/>
            <person name="Gibbons S.M."/>
            <person name="Avila-Pacheco J."/>
            <person name="Jiang X."/>
            <person name="Kearney S.M."/>
            <person name="Perrotta A.R."/>
            <person name="Berdy B."/>
            <person name="Zhao S."/>
            <person name="Lieberman T.D."/>
            <person name="Swanson P.K."/>
            <person name="Smith M."/>
            <person name="Roesemann S."/>
            <person name="Alexander J.E."/>
            <person name="Rich S.A."/>
            <person name="Livny J."/>
            <person name="Vlamakis H."/>
            <person name="Clish C."/>
            <person name="Bullock K."/>
            <person name="Deik A."/>
            <person name="Scott J."/>
            <person name="Pierce K.A."/>
            <person name="Xavier R.J."/>
            <person name="Alm E.J."/>
        </authorList>
    </citation>
    <scope>NUCLEOTIDE SEQUENCE [LARGE SCALE GENOMIC DNA]</scope>
    <source>
        <strain evidence="1 2">BIOML-A6</strain>
    </source>
</reference>
<evidence type="ECO:0000313" key="1">
    <source>
        <dbReference type="EMBL" id="KAA5411926.1"/>
    </source>
</evidence>
<protein>
    <recommendedName>
        <fullName evidence="3">Phage tail protein</fullName>
    </recommendedName>
</protein>
<dbReference type="RefSeq" id="WP_007215696.1">
    <property type="nucleotide sequence ID" value="NZ_CABMLT010000015.1"/>
</dbReference>
<name>A0A108T7I8_9BACE</name>
<dbReference type="AlphaFoldDB" id="A0A108T7I8"/>
<dbReference type="Proteomes" id="UP000448877">
    <property type="component" value="Unassembled WGS sequence"/>
</dbReference>
<sequence>MKIRRDGKAYDGGDATITALGQVWEEVTAIEYGTTQEHQKNHTIGSRRATSWSMGKIDHTGSITMMMNQAVALEGACGGDLLSIKPFPINVTFVDGYNKVVNDTILAKFQSQGREVNTEMGLNKQYELFVLEVEYNNV</sequence>
<proteinExistence type="predicted"/>
<gene>
    <name evidence="1" type="ORF">F2Y81_27610</name>
</gene>